<gene>
    <name evidence="1" type="ordered locus">HCW_02715</name>
</gene>
<name>I0ELK5_HELC0</name>
<dbReference type="STRING" id="182217.HCW_02715"/>
<accession>I0ELK5</accession>
<dbReference type="AlphaFoldDB" id="I0ELK5"/>
<dbReference type="HOGENOM" id="CLU_2843807_0_0_7"/>
<reference evidence="2" key="1">
    <citation type="submission" date="2012-04" db="EMBL/GenBank/DDBJ databases">
        <title>Complete genome sequence of Helicobacter cetorum strain MIT 00-7128.</title>
        <authorList>
            <person name="Kersulyte D."/>
            <person name="Berg D.E."/>
        </authorList>
    </citation>
    <scope>NUCLEOTIDE SEQUENCE [LARGE SCALE GENOMIC DNA]</scope>
    <source>
        <strain evidence="2">MIT 00-7128</strain>
    </source>
</reference>
<dbReference type="EMBL" id="CP003479">
    <property type="protein sequence ID" value="AFI03824.1"/>
    <property type="molecule type" value="Genomic_DNA"/>
</dbReference>
<dbReference type="PATRIC" id="fig|182217.3.peg.573"/>
<dbReference type="RefSeq" id="WP_014660696.1">
    <property type="nucleotide sequence ID" value="NC_017737.1"/>
</dbReference>
<evidence type="ECO:0000313" key="1">
    <source>
        <dbReference type="EMBL" id="AFI03824.1"/>
    </source>
</evidence>
<protein>
    <submittedName>
        <fullName evidence="1">Uncharacterized protein</fullName>
    </submittedName>
</protein>
<sequence length="65" mass="7688">MKNIMQVFISKRTRQIRGVSMPKKDFIELLDSLDKQTYQLKSVSTKSQKITSYTLDYLKKTRSLE</sequence>
<proteinExistence type="predicted"/>
<dbReference type="KEGG" id="hce:HCW_02715"/>
<keyword evidence="2" id="KW-1185">Reference proteome</keyword>
<evidence type="ECO:0000313" key="2">
    <source>
        <dbReference type="Proteomes" id="UP000005010"/>
    </source>
</evidence>
<dbReference type="Proteomes" id="UP000005010">
    <property type="component" value="Chromosome"/>
</dbReference>
<organism evidence="1 2">
    <name type="scientific">Helicobacter cetorum (strain ATCC BAA-429 / MIT 00-7128)</name>
    <dbReference type="NCBI Taxonomy" id="182217"/>
    <lineage>
        <taxon>Bacteria</taxon>
        <taxon>Pseudomonadati</taxon>
        <taxon>Campylobacterota</taxon>
        <taxon>Epsilonproteobacteria</taxon>
        <taxon>Campylobacterales</taxon>
        <taxon>Helicobacteraceae</taxon>
        <taxon>Helicobacter</taxon>
    </lineage>
</organism>